<feature type="domain" description="CoA carboxyltransferase N-terminal" evidence="2">
    <location>
        <begin position="47"/>
        <end position="311"/>
    </location>
</feature>
<keyword evidence="4" id="KW-0808">Transferase</keyword>
<dbReference type="GO" id="GO:0004658">
    <property type="term" value="F:propionyl-CoA carboxylase activity"/>
    <property type="evidence" value="ECO:0007669"/>
    <property type="project" value="TreeGrafter"/>
</dbReference>
<evidence type="ECO:0000259" key="2">
    <source>
        <dbReference type="PROSITE" id="PS50980"/>
    </source>
</evidence>
<keyword evidence="5" id="KW-1185">Reference proteome</keyword>
<dbReference type="Gene3D" id="3.90.226.10">
    <property type="entry name" value="2-enoyl-CoA Hydratase, Chain A, domain 1"/>
    <property type="match status" value="2"/>
</dbReference>
<feature type="domain" description="CoA carboxyltransferase C-terminal" evidence="3">
    <location>
        <begin position="316"/>
        <end position="550"/>
    </location>
</feature>
<dbReference type="InterPro" id="IPR029045">
    <property type="entry name" value="ClpP/crotonase-like_dom_sf"/>
</dbReference>
<dbReference type="PROSITE" id="PS50989">
    <property type="entry name" value="COA_CT_CTER"/>
    <property type="match status" value="1"/>
</dbReference>
<dbReference type="Pfam" id="PF01039">
    <property type="entry name" value="Carboxyl_trans"/>
    <property type="match status" value="1"/>
</dbReference>
<name>M2YT44_9PSEU</name>
<dbReference type="InterPro" id="IPR011763">
    <property type="entry name" value="COA_CT_C"/>
</dbReference>
<comment type="caution">
    <text evidence="4">The sequence shown here is derived from an EMBL/GenBank/DDBJ whole genome shotgun (WGS) entry which is preliminary data.</text>
</comment>
<dbReference type="InterPro" id="IPR034733">
    <property type="entry name" value="AcCoA_carboxyl_beta"/>
</dbReference>
<reference evidence="4 5" key="1">
    <citation type="journal article" date="2013" name="Genome Announc.">
        <title>Draft Genome Sequence of Amycolatopsis decaplanina Strain DSM 44594T.</title>
        <authorList>
            <person name="Kaur N."/>
            <person name="Kumar S."/>
            <person name="Bala M."/>
            <person name="Raghava G.P."/>
            <person name="Mayilraj S."/>
        </authorList>
    </citation>
    <scope>NUCLEOTIDE SEQUENCE [LARGE SCALE GENOMIC DNA]</scope>
    <source>
        <strain evidence="4 5">DSM 44594</strain>
    </source>
</reference>
<dbReference type="InterPro" id="IPR051047">
    <property type="entry name" value="AccD/PCCB"/>
</dbReference>
<dbReference type="AlphaFoldDB" id="M2YT44"/>
<evidence type="ECO:0000313" key="4">
    <source>
        <dbReference type="EMBL" id="EME51938.1"/>
    </source>
</evidence>
<evidence type="ECO:0000259" key="3">
    <source>
        <dbReference type="PROSITE" id="PS50989"/>
    </source>
</evidence>
<dbReference type="PATRIC" id="fig|1284240.4.peg.6997"/>
<proteinExistence type="predicted"/>
<evidence type="ECO:0000313" key="5">
    <source>
        <dbReference type="Proteomes" id="UP000054226"/>
    </source>
</evidence>
<dbReference type="PANTHER" id="PTHR43842:SF2">
    <property type="entry name" value="PROPIONYL-COA CARBOXYLASE BETA CHAIN, MITOCHONDRIAL"/>
    <property type="match status" value="1"/>
</dbReference>
<dbReference type="SUPFAM" id="SSF52096">
    <property type="entry name" value="ClpP/crotonase"/>
    <property type="match status" value="2"/>
</dbReference>
<dbReference type="GO" id="GO:0016740">
    <property type="term" value="F:transferase activity"/>
    <property type="evidence" value="ECO:0007669"/>
    <property type="project" value="UniProtKB-KW"/>
</dbReference>
<feature type="region of interest" description="Disordered" evidence="1">
    <location>
        <begin position="1"/>
        <end position="25"/>
    </location>
</feature>
<dbReference type="InterPro" id="IPR011762">
    <property type="entry name" value="COA_CT_N"/>
</dbReference>
<accession>M2YT44</accession>
<dbReference type="PANTHER" id="PTHR43842">
    <property type="entry name" value="PROPIONYL-COA CARBOXYLASE BETA CHAIN"/>
    <property type="match status" value="1"/>
</dbReference>
<protein>
    <submittedName>
        <fullName evidence="4">Acetyl/propionyl-CoA carboxylase, carboxyltransferase subunit</fullName>
    </submittedName>
</protein>
<organism evidence="4 5">
    <name type="scientific">Amycolatopsis decaplanina DSM 44594</name>
    <dbReference type="NCBI Taxonomy" id="1284240"/>
    <lineage>
        <taxon>Bacteria</taxon>
        <taxon>Bacillati</taxon>
        <taxon>Actinomycetota</taxon>
        <taxon>Actinomycetes</taxon>
        <taxon>Pseudonocardiales</taxon>
        <taxon>Pseudonocardiaceae</taxon>
        <taxon>Amycolatopsis</taxon>
    </lineage>
</organism>
<dbReference type="PROSITE" id="PS50980">
    <property type="entry name" value="COA_CT_NTER"/>
    <property type="match status" value="1"/>
</dbReference>
<dbReference type="EMBL" id="AOHO01000077">
    <property type="protein sequence ID" value="EME51938.1"/>
    <property type="molecule type" value="Genomic_DNA"/>
</dbReference>
<gene>
    <name evidence="4" type="ORF">H074_34303</name>
</gene>
<evidence type="ECO:0000256" key="1">
    <source>
        <dbReference type="SAM" id="MobiDB-lite"/>
    </source>
</evidence>
<dbReference type="GO" id="GO:0009317">
    <property type="term" value="C:acetyl-CoA carboxylase complex"/>
    <property type="evidence" value="ECO:0007669"/>
    <property type="project" value="TreeGrafter"/>
</dbReference>
<dbReference type="Proteomes" id="UP000054226">
    <property type="component" value="Unassembled WGS sequence"/>
</dbReference>
<dbReference type="RefSeq" id="WP_007034652.1">
    <property type="nucleotide sequence ID" value="NZ_AOHO01000077.1"/>
</dbReference>
<sequence>MTLQGDPGAQRTEDSEVVPLPEDRLRRPRIPRATDGRVIPLARGAEPVWKSPGPTMPLLRAQRDELREHIVDGRLDGVRRQHSLGKHTARERLDLLLDPDSFTEVELYRRHQASGLGLAENRPYTDGVIAGSGTIDGRRVFVYAQDFTVFGGSLGEAHAAKIHKVMDLAIATGSPLIGLNDSGGARIQEGVMALNGYGGIFRRQVEASGVIPQISVVLGPCAGGAAYSPALADFVFMVRDTARMYLTGPDVVETVTGERVSHDELGGADVHGASSGVATVVHDDEESCLADVRYLVSLLPSNYLEPAPREPSQDAAKDRRPRFAELVPVEPNKPYDMRDVFSELADDGEFFELHERWARNVLCALARVDGRVVGLVGNQPVVFAGVLDGPASQKAARFVRFCDAFSIPLVTLVDVPGFLPGVEQEHSGIIRHGAQLLHAYCEATVPRVQVILRKAYGGAYIVMDSRSIGTDLSLAWPTNQIAVMGAEGAVNVLFRKDLAAASDPDALRARLVAEYTEEFMNPQYSAERGLVDDIIDPADTRSAVARALDMLQDKRKAAPRRKHGNHPI</sequence>
<dbReference type="OrthoDB" id="9803706at2"/>